<accession>W7MAZ5</accession>
<keyword evidence="2" id="KW-1185">Reference proteome</keyword>
<proteinExistence type="predicted"/>
<dbReference type="KEGG" id="fvr:FVEG_05743"/>
<dbReference type="RefSeq" id="XP_018750941.1">
    <property type="nucleotide sequence ID" value="XM_018893980.1"/>
</dbReference>
<reference evidence="1 2" key="1">
    <citation type="journal article" date="2010" name="Nature">
        <title>Comparative genomics reveals mobile pathogenicity chromosomes in Fusarium.</title>
        <authorList>
            <person name="Ma L.J."/>
            <person name="van der Does H.C."/>
            <person name="Borkovich K.A."/>
            <person name="Coleman J.J."/>
            <person name="Daboussi M.J."/>
            <person name="Di Pietro A."/>
            <person name="Dufresne M."/>
            <person name="Freitag M."/>
            <person name="Grabherr M."/>
            <person name="Henrissat B."/>
            <person name="Houterman P.M."/>
            <person name="Kang S."/>
            <person name="Shim W.B."/>
            <person name="Woloshuk C."/>
            <person name="Xie X."/>
            <person name="Xu J.R."/>
            <person name="Antoniw J."/>
            <person name="Baker S.E."/>
            <person name="Bluhm B.H."/>
            <person name="Breakspear A."/>
            <person name="Brown D.W."/>
            <person name="Butchko R.A."/>
            <person name="Chapman S."/>
            <person name="Coulson R."/>
            <person name="Coutinho P.M."/>
            <person name="Danchin E.G."/>
            <person name="Diener A."/>
            <person name="Gale L.R."/>
            <person name="Gardiner D.M."/>
            <person name="Goff S."/>
            <person name="Hammond-Kosack K.E."/>
            <person name="Hilburn K."/>
            <person name="Hua-Van A."/>
            <person name="Jonkers W."/>
            <person name="Kazan K."/>
            <person name="Kodira C.D."/>
            <person name="Koehrsen M."/>
            <person name="Kumar L."/>
            <person name="Lee Y.H."/>
            <person name="Li L."/>
            <person name="Manners J.M."/>
            <person name="Miranda-Saavedra D."/>
            <person name="Mukherjee M."/>
            <person name="Park G."/>
            <person name="Park J."/>
            <person name="Park S.Y."/>
            <person name="Proctor R.H."/>
            <person name="Regev A."/>
            <person name="Ruiz-Roldan M.C."/>
            <person name="Sain D."/>
            <person name="Sakthikumar S."/>
            <person name="Sykes S."/>
            <person name="Schwartz D.C."/>
            <person name="Turgeon B.G."/>
            <person name="Wapinski I."/>
            <person name="Yoder O."/>
            <person name="Young S."/>
            <person name="Zeng Q."/>
            <person name="Zhou S."/>
            <person name="Galagan J."/>
            <person name="Cuomo C.A."/>
            <person name="Kistler H.C."/>
            <person name="Rep M."/>
        </authorList>
    </citation>
    <scope>NUCLEOTIDE SEQUENCE [LARGE SCALE GENOMIC DNA]</scope>
    <source>
        <strain evidence="2">M3125 / FGSC 7600</strain>
    </source>
</reference>
<protein>
    <submittedName>
        <fullName evidence="1">Uncharacterized protein</fullName>
    </submittedName>
</protein>
<dbReference type="Proteomes" id="UP000009096">
    <property type="component" value="Chromosome 3"/>
</dbReference>
<dbReference type="GeneID" id="30063711"/>
<dbReference type="EMBL" id="DS022247">
    <property type="protein sequence ID" value="EWG44750.1"/>
    <property type="molecule type" value="Genomic_DNA"/>
</dbReference>
<dbReference type="VEuPathDB" id="FungiDB:FVEG_05743"/>
<dbReference type="AlphaFoldDB" id="W7MAZ5"/>
<dbReference type="OMA" id="FQRIRHQ"/>
<evidence type="ECO:0000313" key="1">
    <source>
        <dbReference type="EMBL" id="EWG44750.1"/>
    </source>
</evidence>
<sequence length="78" mass="8785">MASATGPSQLQPSDPLPRRAAYGTTIALMGGHRVPRYQWFQRIRHQRRMGFADQGLLTLLFGSLMRCLSSWLTSPTTH</sequence>
<gene>
    <name evidence="1" type="ORF">FVEG_05743</name>
</gene>
<dbReference type="HOGENOM" id="CLU_2622221_0_0_1"/>
<organism evidence="1 2">
    <name type="scientific">Gibberella moniliformis (strain M3125 / FGSC 7600)</name>
    <name type="common">Maize ear and stalk rot fungus</name>
    <name type="synonym">Fusarium verticillioides</name>
    <dbReference type="NCBI Taxonomy" id="334819"/>
    <lineage>
        <taxon>Eukaryota</taxon>
        <taxon>Fungi</taxon>
        <taxon>Dikarya</taxon>
        <taxon>Ascomycota</taxon>
        <taxon>Pezizomycotina</taxon>
        <taxon>Sordariomycetes</taxon>
        <taxon>Hypocreomycetidae</taxon>
        <taxon>Hypocreales</taxon>
        <taxon>Nectriaceae</taxon>
        <taxon>Fusarium</taxon>
        <taxon>Fusarium fujikuroi species complex</taxon>
    </lineage>
</organism>
<evidence type="ECO:0000313" key="2">
    <source>
        <dbReference type="Proteomes" id="UP000009096"/>
    </source>
</evidence>
<name>W7MAZ5_GIBM7</name>